<comment type="caution">
    <text evidence="1">The sequence shown here is derived from an EMBL/GenBank/DDBJ whole genome shotgun (WGS) entry which is preliminary data.</text>
</comment>
<evidence type="ECO:0000313" key="1">
    <source>
        <dbReference type="EMBL" id="GIG06660.1"/>
    </source>
</evidence>
<dbReference type="RefSeq" id="WP_203693029.1">
    <property type="nucleotide sequence ID" value="NZ_BAAALC010000035.1"/>
</dbReference>
<gene>
    <name evidence="1" type="ORF">Cco03nite_33600</name>
</gene>
<name>A0A8J3L581_9ACTN</name>
<dbReference type="Proteomes" id="UP000630887">
    <property type="component" value="Unassembled WGS sequence"/>
</dbReference>
<dbReference type="AlphaFoldDB" id="A0A8J3L581"/>
<protein>
    <submittedName>
        <fullName evidence="1">Uncharacterized protein</fullName>
    </submittedName>
</protein>
<proteinExistence type="predicted"/>
<accession>A0A8J3L581</accession>
<dbReference type="GO" id="GO:0008237">
    <property type="term" value="F:metallopeptidase activity"/>
    <property type="evidence" value="ECO:0007669"/>
    <property type="project" value="InterPro"/>
</dbReference>
<dbReference type="InterPro" id="IPR024079">
    <property type="entry name" value="MetalloPept_cat_dom_sf"/>
</dbReference>
<sequence>MPQTLPITLVVPNPLNDVAKIGMLLGTAETAFQVNGWDVKFDVEIKYLDRPDGAIYDQRYCIRTSQATVPVMLQAARQIVGGNGARKRYVVFLCDMIVDAPNMQTTTVTPTGANGESVTGGAVSSLSLISRKSTVGNADGRTWAHEIGHGLGLGHVADTDNFMSASRHLANGQITGFDITKEQLVTMAQHCLALVKDGV</sequence>
<keyword evidence="2" id="KW-1185">Reference proteome</keyword>
<dbReference type="SUPFAM" id="SSF55486">
    <property type="entry name" value="Metalloproteases ('zincins'), catalytic domain"/>
    <property type="match status" value="1"/>
</dbReference>
<dbReference type="Gene3D" id="3.40.390.10">
    <property type="entry name" value="Collagenase (Catalytic Domain)"/>
    <property type="match status" value="1"/>
</dbReference>
<evidence type="ECO:0000313" key="2">
    <source>
        <dbReference type="Proteomes" id="UP000630887"/>
    </source>
</evidence>
<reference evidence="1 2" key="1">
    <citation type="submission" date="2021-01" db="EMBL/GenBank/DDBJ databases">
        <title>Whole genome shotgun sequence of Catellatospora coxensis NBRC 107359.</title>
        <authorList>
            <person name="Komaki H."/>
            <person name="Tamura T."/>
        </authorList>
    </citation>
    <scope>NUCLEOTIDE SEQUENCE [LARGE SCALE GENOMIC DNA]</scope>
    <source>
        <strain evidence="1 2">NBRC 107359</strain>
    </source>
</reference>
<dbReference type="EMBL" id="BONI01000026">
    <property type="protein sequence ID" value="GIG06660.1"/>
    <property type="molecule type" value="Genomic_DNA"/>
</dbReference>
<organism evidence="1 2">
    <name type="scientific">Catellatospora coxensis</name>
    <dbReference type="NCBI Taxonomy" id="310354"/>
    <lineage>
        <taxon>Bacteria</taxon>
        <taxon>Bacillati</taxon>
        <taxon>Actinomycetota</taxon>
        <taxon>Actinomycetes</taxon>
        <taxon>Micromonosporales</taxon>
        <taxon>Micromonosporaceae</taxon>
        <taxon>Catellatospora</taxon>
    </lineage>
</organism>